<comment type="caution">
    <text evidence="1">The sequence shown here is derived from an EMBL/GenBank/DDBJ whole genome shotgun (WGS) entry which is preliminary data.</text>
</comment>
<dbReference type="EMBL" id="BARW01042587">
    <property type="protein sequence ID" value="GAJ23229.1"/>
    <property type="molecule type" value="Genomic_DNA"/>
</dbReference>
<gene>
    <name evidence="1" type="ORF">S12H4_63016</name>
</gene>
<sequence>ITKVEELTLEVFKEILRYFCNDLRHVDQILPYFSENYVPEYIKTFYKI</sequence>
<evidence type="ECO:0000313" key="1">
    <source>
        <dbReference type="EMBL" id="GAJ23229.1"/>
    </source>
</evidence>
<accession>X1V0K1</accession>
<organism evidence="1">
    <name type="scientific">marine sediment metagenome</name>
    <dbReference type="NCBI Taxonomy" id="412755"/>
    <lineage>
        <taxon>unclassified sequences</taxon>
        <taxon>metagenomes</taxon>
        <taxon>ecological metagenomes</taxon>
    </lineage>
</organism>
<feature type="non-terminal residue" evidence="1">
    <location>
        <position position="1"/>
    </location>
</feature>
<name>X1V0K1_9ZZZZ</name>
<proteinExistence type="predicted"/>
<dbReference type="AlphaFoldDB" id="X1V0K1"/>
<protein>
    <submittedName>
        <fullName evidence="1">Uncharacterized protein</fullName>
    </submittedName>
</protein>
<reference evidence="1" key="1">
    <citation type="journal article" date="2014" name="Front. Microbiol.">
        <title>High frequency of phylogenetically diverse reductive dehalogenase-homologous genes in deep subseafloor sedimentary metagenomes.</title>
        <authorList>
            <person name="Kawai M."/>
            <person name="Futagami T."/>
            <person name="Toyoda A."/>
            <person name="Takaki Y."/>
            <person name="Nishi S."/>
            <person name="Hori S."/>
            <person name="Arai W."/>
            <person name="Tsubouchi T."/>
            <person name="Morono Y."/>
            <person name="Uchiyama I."/>
            <person name="Ito T."/>
            <person name="Fujiyama A."/>
            <person name="Inagaki F."/>
            <person name="Takami H."/>
        </authorList>
    </citation>
    <scope>NUCLEOTIDE SEQUENCE</scope>
    <source>
        <strain evidence="1">Expedition CK06-06</strain>
    </source>
</reference>